<name>A0A8J2ZYT7_9BACL</name>
<dbReference type="RefSeq" id="WP_188498866.1">
    <property type="nucleotide sequence ID" value="NZ_BMFV01000038.1"/>
</dbReference>
<evidence type="ECO:0000313" key="12">
    <source>
        <dbReference type="Proteomes" id="UP000656813"/>
    </source>
</evidence>
<dbReference type="InterPro" id="IPR006549">
    <property type="entry name" value="HAD-SF_hydro_IIIA"/>
</dbReference>
<dbReference type="EC" id="3.1.3.-" evidence="7"/>
<dbReference type="SUPFAM" id="SSF56784">
    <property type="entry name" value="HAD-like"/>
    <property type="match status" value="1"/>
</dbReference>
<evidence type="ECO:0000256" key="8">
    <source>
        <dbReference type="PIRSR" id="PIRSR004682-1"/>
    </source>
</evidence>
<feature type="binding site" evidence="10">
    <location>
        <position position="9"/>
    </location>
    <ligand>
        <name>Mg(2+)</name>
        <dbReference type="ChEBI" id="CHEBI:18420"/>
    </ligand>
</feature>
<dbReference type="InterPro" id="IPR036412">
    <property type="entry name" value="HAD-like_sf"/>
</dbReference>
<keyword evidence="10" id="KW-0460">Magnesium</keyword>
<gene>
    <name evidence="11" type="ORF">GCM10007096_37030</name>
</gene>
<organism evidence="11 12">
    <name type="scientific">Pullulanibacillus pueri</name>
    <dbReference type="NCBI Taxonomy" id="1437324"/>
    <lineage>
        <taxon>Bacteria</taxon>
        <taxon>Bacillati</taxon>
        <taxon>Bacillota</taxon>
        <taxon>Bacilli</taxon>
        <taxon>Bacillales</taxon>
        <taxon>Sporolactobacillaceae</taxon>
        <taxon>Pullulanibacillus</taxon>
    </lineage>
</organism>
<evidence type="ECO:0000256" key="2">
    <source>
        <dbReference type="ARBA" id="ARBA00022490"/>
    </source>
</evidence>
<dbReference type="Proteomes" id="UP000656813">
    <property type="component" value="Unassembled WGS sequence"/>
</dbReference>
<dbReference type="GO" id="GO:0005975">
    <property type="term" value="P:carbohydrate metabolic process"/>
    <property type="evidence" value="ECO:0007669"/>
    <property type="project" value="InterPro"/>
</dbReference>
<comment type="cofactor">
    <cofactor evidence="10">
        <name>Mg(2+)</name>
        <dbReference type="ChEBI" id="CHEBI:18420"/>
    </cofactor>
</comment>
<keyword evidence="2 7" id="KW-0963">Cytoplasm</keyword>
<dbReference type="GO" id="GO:0005737">
    <property type="term" value="C:cytoplasm"/>
    <property type="evidence" value="ECO:0007669"/>
    <property type="project" value="UniProtKB-SubCell"/>
</dbReference>
<dbReference type="Pfam" id="PF13242">
    <property type="entry name" value="Hydrolase_like"/>
    <property type="match status" value="1"/>
</dbReference>
<dbReference type="GO" id="GO:0046872">
    <property type="term" value="F:metal ion binding"/>
    <property type="evidence" value="ECO:0007669"/>
    <property type="project" value="UniProtKB-KW"/>
</dbReference>
<feature type="binding site" evidence="10">
    <location>
        <position position="97"/>
    </location>
    <ligand>
        <name>Zn(2+)</name>
        <dbReference type="ChEBI" id="CHEBI:29105"/>
    </ligand>
</feature>
<comment type="subcellular location">
    <subcellularLocation>
        <location evidence="1 7">Cytoplasm</location>
    </subcellularLocation>
</comment>
<accession>A0A8J2ZYT7</accession>
<dbReference type="Gene3D" id="3.40.50.1000">
    <property type="entry name" value="HAD superfamily/HAD-like"/>
    <property type="match status" value="1"/>
</dbReference>
<dbReference type="InterPro" id="IPR004446">
    <property type="entry name" value="Heptose_bisP_phosphatase"/>
</dbReference>
<proteinExistence type="inferred from homology"/>
<keyword evidence="5 7" id="KW-0119">Carbohydrate metabolism</keyword>
<dbReference type="InterPro" id="IPR023214">
    <property type="entry name" value="HAD_sf"/>
</dbReference>
<feature type="site" description="Stabilizes the phosphoryl group" evidence="9">
    <location>
        <position position="99"/>
    </location>
</feature>
<evidence type="ECO:0000256" key="4">
    <source>
        <dbReference type="ARBA" id="ARBA00022801"/>
    </source>
</evidence>
<dbReference type="GO" id="GO:0016791">
    <property type="term" value="F:phosphatase activity"/>
    <property type="evidence" value="ECO:0007669"/>
    <property type="project" value="InterPro"/>
</dbReference>
<feature type="active site" description="Proton donor" evidence="8">
    <location>
        <position position="9"/>
    </location>
</feature>
<dbReference type="PANTHER" id="PTHR42891">
    <property type="entry name" value="D-GLYCERO-BETA-D-MANNO-HEPTOSE-1,7-BISPHOSPHATE 7-PHOSPHATASE"/>
    <property type="match status" value="1"/>
</dbReference>
<feature type="binding site" evidence="10">
    <location>
        <position position="89"/>
    </location>
    <ligand>
        <name>Zn(2+)</name>
        <dbReference type="ChEBI" id="CHEBI:29105"/>
    </ligand>
</feature>
<feature type="site" description="Stabilizes the phosphoryl group" evidence="9">
    <location>
        <position position="48"/>
    </location>
</feature>
<dbReference type="NCBIfam" id="TIGR01662">
    <property type="entry name" value="HAD-SF-IIIA"/>
    <property type="match status" value="1"/>
</dbReference>
<evidence type="ECO:0000256" key="1">
    <source>
        <dbReference type="ARBA" id="ARBA00004496"/>
    </source>
</evidence>
<comment type="similarity">
    <text evidence="7">Belongs to the gmhB family.</text>
</comment>
<dbReference type="PIRSF" id="PIRSF004682">
    <property type="entry name" value="GmhB"/>
    <property type="match status" value="1"/>
</dbReference>
<keyword evidence="10" id="KW-0862">Zinc</keyword>
<feature type="active site" description="Nucleophile" evidence="8">
    <location>
        <position position="7"/>
    </location>
</feature>
<comment type="cofactor">
    <cofactor evidence="10">
        <name>Zn(2+)</name>
        <dbReference type="ChEBI" id="CHEBI:29105"/>
    </cofactor>
</comment>
<evidence type="ECO:0000313" key="11">
    <source>
        <dbReference type="EMBL" id="GGH87308.1"/>
    </source>
</evidence>
<dbReference type="InterPro" id="IPR006543">
    <property type="entry name" value="Histidinol-phos"/>
</dbReference>
<dbReference type="NCBIfam" id="TIGR01656">
    <property type="entry name" value="Histidinol-ppas"/>
    <property type="match status" value="1"/>
</dbReference>
<evidence type="ECO:0000256" key="10">
    <source>
        <dbReference type="PIRSR" id="PIRSR004682-4"/>
    </source>
</evidence>
<feature type="binding site" evidence="10">
    <location>
        <position position="124"/>
    </location>
    <ligand>
        <name>Mg(2+)</name>
        <dbReference type="ChEBI" id="CHEBI:18420"/>
    </ligand>
</feature>
<keyword evidence="12" id="KW-1185">Reference proteome</keyword>
<sequence length="188" mass="21041">MAAVFLDRDGTIGGTGGGVHPLDFTLYAYAANAIRKLNEHNIKVFLLTNQSWVGMGKFTEEELLLGFQRMQETLKREQAFLDGIYYCPHSPDDHCVCRKPSPFLLFQAEAEHGLHLDECYVVGDRTSDLQAANAVQAKKILVLTGRGTHTLERLKRVQKDAQPDVVATDVLKTVEFGHPGQRLIIIRH</sequence>
<evidence type="ECO:0000256" key="3">
    <source>
        <dbReference type="ARBA" id="ARBA00022723"/>
    </source>
</evidence>
<feature type="binding site" evidence="10">
    <location>
        <position position="95"/>
    </location>
    <ligand>
        <name>Zn(2+)</name>
        <dbReference type="ChEBI" id="CHEBI:29105"/>
    </ligand>
</feature>
<dbReference type="EMBL" id="BMFV01000038">
    <property type="protein sequence ID" value="GGH87308.1"/>
    <property type="molecule type" value="Genomic_DNA"/>
</dbReference>
<reference evidence="11" key="1">
    <citation type="journal article" date="2014" name="Int. J. Syst. Evol. Microbiol.">
        <title>Complete genome sequence of Corynebacterium casei LMG S-19264T (=DSM 44701T), isolated from a smear-ripened cheese.</title>
        <authorList>
            <consortium name="US DOE Joint Genome Institute (JGI-PGF)"/>
            <person name="Walter F."/>
            <person name="Albersmeier A."/>
            <person name="Kalinowski J."/>
            <person name="Ruckert C."/>
        </authorList>
    </citation>
    <scope>NUCLEOTIDE SEQUENCE</scope>
    <source>
        <strain evidence="11">CGMCC 1.12777</strain>
    </source>
</reference>
<protein>
    <recommendedName>
        <fullName evidence="6 7">D,D-heptose 1,7-bisphosphate phosphatase</fullName>
        <ecNumber evidence="7">3.1.3.-</ecNumber>
    </recommendedName>
</protein>
<keyword evidence="3 10" id="KW-0479">Metal-binding</keyword>
<evidence type="ECO:0000256" key="7">
    <source>
        <dbReference type="PIRNR" id="PIRNR004682"/>
    </source>
</evidence>
<feature type="site" description="Contributes to substrate recognition" evidence="9">
    <location>
        <position position="98"/>
    </location>
</feature>
<evidence type="ECO:0000256" key="5">
    <source>
        <dbReference type="ARBA" id="ARBA00023277"/>
    </source>
</evidence>
<comment type="caution">
    <text evidence="11">The sequence shown here is derived from an EMBL/GenBank/DDBJ whole genome shotgun (WGS) entry which is preliminary data.</text>
</comment>
<keyword evidence="4 7" id="KW-0378">Hydrolase</keyword>
<evidence type="ECO:0000256" key="6">
    <source>
        <dbReference type="ARBA" id="ARBA00031828"/>
    </source>
</evidence>
<feature type="binding site" evidence="10">
    <location>
        <position position="7"/>
    </location>
    <ligand>
        <name>Mg(2+)</name>
        <dbReference type="ChEBI" id="CHEBI:18420"/>
    </ligand>
</feature>
<dbReference type="AlphaFoldDB" id="A0A8J2ZYT7"/>
<feature type="binding site" evidence="10">
    <location>
        <position position="87"/>
    </location>
    <ligand>
        <name>Zn(2+)</name>
        <dbReference type="ChEBI" id="CHEBI:29105"/>
    </ligand>
</feature>
<dbReference type="PANTHER" id="PTHR42891:SF1">
    <property type="entry name" value="D-GLYCERO-BETA-D-MANNO-HEPTOSE-1,7-BISPHOSPHATE 7-PHOSPHATASE"/>
    <property type="match status" value="1"/>
</dbReference>
<evidence type="ECO:0000256" key="9">
    <source>
        <dbReference type="PIRSR" id="PIRSR004682-3"/>
    </source>
</evidence>
<reference evidence="11" key="2">
    <citation type="submission" date="2020-09" db="EMBL/GenBank/DDBJ databases">
        <authorList>
            <person name="Sun Q."/>
            <person name="Zhou Y."/>
        </authorList>
    </citation>
    <scope>NUCLEOTIDE SEQUENCE</scope>
    <source>
        <strain evidence="11">CGMCC 1.12777</strain>
    </source>
</reference>